<accession>A0A8E1VUF2</accession>
<dbReference type="InterPro" id="IPR013786">
    <property type="entry name" value="AcylCoA_DH/ox_N"/>
</dbReference>
<comment type="similarity">
    <text evidence="2 6">Belongs to the acyl-CoA dehydrogenase family.</text>
</comment>
<evidence type="ECO:0000256" key="3">
    <source>
        <dbReference type="ARBA" id="ARBA00022630"/>
    </source>
</evidence>
<dbReference type="Gene3D" id="1.20.140.10">
    <property type="entry name" value="Butyryl-CoA Dehydrogenase, subunit A, domain 3"/>
    <property type="match status" value="1"/>
</dbReference>
<feature type="domain" description="Acyl-CoA dehydrogenase/oxidase N-terminal" evidence="9">
    <location>
        <begin position="7"/>
        <end position="120"/>
    </location>
</feature>
<dbReference type="PANTHER" id="PTHR43884">
    <property type="entry name" value="ACYL-COA DEHYDROGENASE"/>
    <property type="match status" value="1"/>
</dbReference>
<dbReference type="InterPro" id="IPR037069">
    <property type="entry name" value="AcylCoA_DH/ox_N_sf"/>
</dbReference>
<dbReference type="FunFam" id="1.20.140.10:FF:000001">
    <property type="entry name" value="Acyl-CoA dehydrogenase"/>
    <property type="match status" value="1"/>
</dbReference>
<reference evidence="10 11" key="1">
    <citation type="submission" date="2020-08" db="EMBL/GenBank/DDBJ databases">
        <title>Amycolatopsis echigonensis JCM 21831.</title>
        <authorList>
            <person name="Tedsree N."/>
            <person name="Kuncharoen N."/>
            <person name="Likhitwitayawuid K."/>
            <person name="Tanasupawat S."/>
        </authorList>
    </citation>
    <scope>NUCLEOTIDE SEQUENCE [LARGE SCALE GENOMIC DNA]</scope>
    <source>
        <strain evidence="10 11">JCM 21831</strain>
    </source>
</reference>
<dbReference type="SUPFAM" id="SSF56645">
    <property type="entry name" value="Acyl-CoA dehydrogenase NM domain-like"/>
    <property type="match status" value="1"/>
</dbReference>
<organism evidence="10 11">
    <name type="scientific">Amycolatopsis echigonensis</name>
    <dbReference type="NCBI Taxonomy" id="2576905"/>
    <lineage>
        <taxon>Bacteria</taxon>
        <taxon>Bacillati</taxon>
        <taxon>Actinomycetota</taxon>
        <taxon>Actinomycetes</taxon>
        <taxon>Pseudonocardiales</taxon>
        <taxon>Pseudonocardiaceae</taxon>
        <taxon>Amycolatopsis</taxon>
    </lineage>
</organism>
<dbReference type="InterPro" id="IPR006091">
    <property type="entry name" value="Acyl-CoA_Oxase/DH_mid-dom"/>
</dbReference>
<dbReference type="EMBL" id="JACJHR010000004">
    <property type="protein sequence ID" value="MBB2498441.1"/>
    <property type="molecule type" value="Genomic_DNA"/>
</dbReference>
<dbReference type="InterPro" id="IPR006089">
    <property type="entry name" value="Acyl-CoA_DH_CS"/>
</dbReference>
<dbReference type="InterPro" id="IPR009100">
    <property type="entry name" value="AcylCoA_DH/oxidase_NM_dom_sf"/>
</dbReference>
<evidence type="ECO:0000259" key="8">
    <source>
        <dbReference type="Pfam" id="PF02770"/>
    </source>
</evidence>
<feature type="domain" description="Acyl-CoA dehydrogenase/oxidase C-terminal" evidence="7">
    <location>
        <begin position="231"/>
        <end position="380"/>
    </location>
</feature>
<dbReference type="Gene3D" id="1.10.540.10">
    <property type="entry name" value="Acyl-CoA dehydrogenase/oxidase, N-terminal domain"/>
    <property type="match status" value="1"/>
</dbReference>
<comment type="cofactor">
    <cofactor evidence="1 6">
        <name>FAD</name>
        <dbReference type="ChEBI" id="CHEBI:57692"/>
    </cofactor>
</comment>
<dbReference type="SUPFAM" id="SSF47203">
    <property type="entry name" value="Acyl-CoA dehydrogenase C-terminal domain-like"/>
    <property type="match status" value="1"/>
</dbReference>
<keyword evidence="3 6" id="KW-0285">Flavoprotein</keyword>
<evidence type="ECO:0000259" key="9">
    <source>
        <dbReference type="Pfam" id="PF02771"/>
    </source>
</evidence>
<evidence type="ECO:0000259" key="7">
    <source>
        <dbReference type="Pfam" id="PF00441"/>
    </source>
</evidence>
<dbReference type="Gene3D" id="2.40.110.10">
    <property type="entry name" value="Butyryl-CoA Dehydrogenase, subunit A, domain 2"/>
    <property type="match status" value="1"/>
</dbReference>
<sequence>MKRSLYNEDHEAFRESIRGFLAKHAAPHLDAWIAERAVPRGFWRACGEQGLLGLEIPEAHGGMAAGDYRFNAVLFEELARISMALGSMVGIHADVVTPYLVRLTTEEQRRRWLPGVASGDLLAAIAMTEPSTGSDLAAIRTRAVPDGDDWVLSGAKTFITNGYSADLVVVAASTDPERRAKGITLFVVEAGMAGFSRGRKLDKAGQPEADTAELAFDEVRVPGANVLGTVGQGFFHLMDFLPQERLGCAVTNLAHAAAVLEEETIPYCRERMAFGRAIGSFQHNKFLLADLATRVEVTRAYLDECVRAHCAGELTPTEAAKAKWWSSQVQNDILDHCVQLHGGYGYMDEYRVSRAWRDARVTKIWAGSNEIMKELVGRELGF</sequence>
<evidence type="ECO:0000256" key="5">
    <source>
        <dbReference type="ARBA" id="ARBA00023002"/>
    </source>
</evidence>
<dbReference type="FunFam" id="2.40.110.10:FF:000002">
    <property type="entry name" value="Acyl-CoA dehydrogenase fadE12"/>
    <property type="match status" value="1"/>
</dbReference>
<evidence type="ECO:0000313" key="11">
    <source>
        <dbReference type="Proteomes" id="UP000550260"/>
    </source>
</evidence>
<comment type="caution">
    <text evidence="10">The sequence shown here is derived from an EMBL/GenBank/DDBJ whole genome shotgun (WGS) entry which is preliminary data.</text>
</comment>
<dbReference type="RefSeq" id="WP_134662675.1">
    <property type="nucleotide sequence ID" value="NZ_JACJHR010000004.1"/>
</dbReference>
<feature type="domain" description="Acyl-CoA oxidase/dehydrogenase middle" evidence="8">
    <location>
        <begin position="124"/>
        <end position="219"/>
    </location>
</feature>
<dbReference type="InterPro" id="IPR009075">
    <property type="entry name" value="AcylCo_DH/oxidase_C"/>
</dbReference>
<dbReference type="InterPro" id="IPR036250">
    <property type="entry name" value="AcylCo_DH-like_C"/>
</dbReference>
<dbReference type="Pfam" id="PF02770">
    <property type="entry name" value="Acyl-CoA_dh_M"/>
    <property type="match status" value="1"/>
</dbReference>
<evidence type="ECO:0000313" key="10">
    <source>
        <dbReference type="EMBL" id="MBB2498441.1"/>
    </source>
</evidence>
<evidence type="ECO:0000256" key="1">
    <source>
        <dbReference type="ARBA" id="ARBA00001974"/>
    </source>
</evidence>
<dbReference type="PANTHER" id="PTHR43884:SF12">
    <property type="entry name" value="ISOVALERYL-COA DEHYDROGENASE, MITOCHONDRIAL-RELATED"/>
    <property type="match status" value="1"/>
</dbReference>
<evidence type="ECO:0000256" key="2">
    <source>
        <dbReference type="ARBA" id="ARBA00009347"/>
    </source>
</evidence>
<evidence type="ECO:0000256" key="4">
    <source>
        <dbReference type="ARBA" id="ARBA00022827"/>
    </source>
</evidence>
<keyword evidence="4 6" id="KW-0274">FAD</keyword>
<dbReference type="PROSITE" id="PS00073">
    <property type="entry name" value="ACYL_COA_DH_2"/>
    <property type="match status" value="1"/>
</dbReference>
<dbReference type="GO" id="GO:0050660">
    <property type="term" value="F:flavin adenine dinucleotide binding"/>
    <property type="evidence" value="ECO:0007669"/>
    <property type="project" value="InterPro"/>
</dbReference>
<evidence type="ECO:0000256" key="6">
    <source>
        <dbReference type="RuleBase" id="RU362125"/>
    </source>
</evidence>
<proteinExistence type="inferred from homology"/>
<dbReference type="Pfam" id="PF02771">
    <property type="entry name" value="Acyl-CoA_dh_N"/>
    <property type="match status" value="1"/>
</dbReference>
<dbReference type="GO" id="GO:0003995">
    <property type="term" value="F:acyl-CoA dehydrogenase activity"/>
    <property type="evidence" value="ECO:0007669"/>
    <property type="project" value="InterPro"/>
</dbReference>
<protein>
    <submittedName>
        <fullName evidence="10">Acyl-CoA dehydrogenase family protein</fullName>
    </submittedName>
</protein>
<dbReference type="Proteomes" id="UP000550260">
    <property type="component" value="Unassembled WGS sequence"/>
</dbReference>
<dbReference type="Pfam" id="PF00441">
    <property type="entry name" value="Acyl-CoA_dh_1"/>
    <property type="match status" value="1"/>
</dbReference>
<gene>
    <name evidence="10" type="ORF">H5411_04735</name>
</gene>
<name>A0A8E1VUF2_9PSEU</name>
<keyword evidence="5 6" id="KW-0560">Oxidoreductase</keyword>
<dbReference type="AlphaFoldDB" id="A0A8E1VUF2"/>
<dbReference type="InterPro" id="IPR046373">
    <property type="entry name" value="Acyl-CoA_Oxase/DH_mid-dom_sf"/>
</dbReference>